<accession>A0ABY3Z4N2</accession>
<keyword evidence="1" id="KW-0732">Signal</keyword>
<reference evidence="2 3" key="1">
    <citation type="submission" date="2022-03" db="EMBL/GenBank/DDBJ databases">
        <title>Complete genome of Streptomyces rimosus ssp. rimosus R7 (=ATCC 10970).</title>
        <authorList>
            <person name="Beganovic S."/>
            <person name="Ruckert C."/>
            <person name="Busche T."/>
            <person name="Kalinowski J."/>
            <person name="Wittmann C."/>
        </authorList>
    </citation>
    <scope>NUCLEOTIDE SEQUENCE [LARGE SCALE GENOMIC DNA]</scope>
    <source>
        <strain evidence="2 3">R7</strain>
    </source>
</reference>
<dbReference type="EMBL" id="CP094298">
    <property type="protein sequence ID" value="UNZ03429.1"/>
    <property type="molecule type" value="Genomic_DNA"/>
</dbReference>
<organism evidence="2 3">
    <name type="scientific">Streptomyces rimosus subsp. rimosus</name>
    <dbReference type="NCBI Taxonomy" id="132474"/>
    <lineage>
        <taxon>Bacteria</taxon>
        <taxon>Bacillati</taxon>
        <taxon>Actinomycetota</taxon>
        <taxon>Actinomycetes</taxon>
        <taxon>Kitasatosporales</taxon>
        <taxon>Streptomycetaceae</taxon>
        <taxon>Streptomyces</taxon>
    </lineage>
</organism>
<keyword evidence="3" id="KW-1185">Reference proteome</keyword>
<evidence type="ECO:0000256" key="1">
    <source>
        <dbReference type="SAM" id="SignalP"/>
    </source>
</evidence>
<dbReference type="Proteomes" id="UP000829494">
    <property type="component" value="Chromosome"/>
</dbReference>
<gene>
    <name evidence="2" type="ORF">SRIMR7_14825</name>
</gene>
<evidence type="ECO:0008006" key="4">
    <source>
        <dbReference type="Google" id="ProtNLM"/>
    </source>
</evidence>
<sequence>MASHARPRHRRRVPLSALRVGLALSVAGTALVAAGAAPAGAAAPGHGDKAARTRQAVTGALLHSLAGGLGPVKKLKLDPLSGTAADPLNNTIGTQIADFKPLTTGLVTGPLAGGGALEDLPLAGAIVGLLPG</sequence>
<dbReference type="GeneID" id="66857474"/>
<evidence type="ECO:0000313" key="3">
    <source>
        <dbReference type="Proteomes" id="UP000829494"/>
    </source>
</evidence>
<name>A0ABY3Z4N2_STRRM</name>
<evidence type="ECO:0000313" key="2">
    <source>
        <dbReference type="EMBL" id="UNZ03429.1"/>
    </source>
</evidence>
<protein>
    <recommendedName>
        <fullName evidence="4">ATP-binding protein</fullName>
    </recommendedName>
</protein>
<feature type="chain" id="PRO_5046957783" description="ATP-binding protein" evidence="1">
    <location>
        <begin position="42"/>
        <end position="132"/>
    </location>
</feature>
<feature type="signal peptide" evidence="1">
    <location>
        <begin position="1"/>
        <end position="41"/>
    </location>
</feature>
<dbReference type="RefSeq" id="WP_003985549.1">
    <property type="nucleotide sequence ID" value="NZ_CP043497.1"/>
</dbReference>
<proteinExistence type="predicted"/>